<sequence>MGFFSELHDDLVQVKKKIAQADESMLSEQEREQYELITAVASSMIDNPELWEKDCLFNIKYIGDNFNSQIQNLQNNISKEEATNLYVCMVRFLVELDLSYGLGGINFLGIIH</sequence>
<gene>
    <name evidence="1" type="ORF">HMPREF1051_2951</name>
</gene>
<dbReference type="Proteomes" id="UP000004473">
    <property type="component" value="Unassembled WGS sequence"/>
</dbReference>
<evidence type="ECO:0000313" key="1">
    <source>
        <dbReference type="EMBL" id="EIG29888.1"/>
    </source>
</evidence>
<reference evidence="1 2" key="1">
    <citation type="submission" date="2012-04" db="EMBL/GenBank/DDBJ databases">
        <authorList>
            <person name="Harkins D.M."/>
            <person name="Madupu R."/>
            <person name="Durkin A.S."/>
            <person name="Torralba M."/>
            <person name="Methe B."/>
            <person name="Sutton G.G."/>
            <person name="Nelson K.E."/>
        </authorList>
    </citation>
    <scope>NUCLEOTIDE SEQUENCE [LARGE SCALE GENOMIC DNA]</scope>
    <source>
        <strain evidence="1 2">VK64</strain>
    </source>
</reference>
<dbReference type="EMBL" id="AJMT01000039">
    <property type="protein sequence ID" value="EIG29888.1"/>
    <property type="molecule type" value="Genomic_DNA"/>
</dbReference>
<dbReference type="AlphaFoldDB" id="I2NVM7"/>
<protein>
    <submittedName>
        <fullName evidence="1">Uncharacterized protein</fullName>
    </submittedName>
</protein>
<dbReference type="RefSeq" id="WP_003763974.1">
    <property type="nucleotide sequence ID" value="NZ_AJMT01000039.1"/>
</dbReference>
<name>I2NVM7_NEISI</name>
<organism evidence="1 2">
    <name type="scientific">Neisseria sicca VK64</name>
    <dbReference type="NCBI Taxonomy" id="1095748"/>
    <lineage>
        <taxon>Bacteria</taxon>
        <taxon>Pseudomonadati</taxon>
        <taxon>Pseudomonadota</taxon>
        <taxon>Betaproteobacteria</taxon>
        <taxon>Neisseriales</taxon>
        <taxon>Neisseriaceae</taxon>
        <taxon>Neisseria</taxon>
    </lineage>
</organism>
<comment type="caution">
    <text evidence="1">The sequence shown here is derived from an EMBL/GenBank/DDBJ whole genome shotgun (WGS) entry which is preliminary data.</text>
</comment>
<proteinExistence type="predicted"/>
<evidence type="ECO:0000313" key="2">
    <source>
        <dbReference type="Proteomes" id="UP000004473"/>
    </source>
</evidence>
<accession>I2NVM7</accession>